<protein>
    <submittedName>
        <fullName evidence="1">Uncharacterized protein</fullName>
    </submittedName>
</protein>
<dbReference type="EMBL" id="JAZDWU010000003">
    <property type="protein sequence ID" value="KAL0009206.1"/>
    <property type="molecule type" value="Genomic_DNA"/>
</dbReference>
<dbReference type="Proteomes" id="UP001459277">
    <property type="component" value="Unassembled WGS sequence"/>
</dbReference>
<dbReference type="AlphaFoldDB" id="A0AAW2DFJ8"/>
<comment type="caution">
    <text evidence="1">The sequence shown here is derived from an EMBL/GenBank/DDBJ whole genome shotgun (WGS) entry which is preliminary data.</text>
</comment>
<accession>A0AAW2DFJ8</accession>
<organism evidence="1 2">
    <name type="scientific">Lithocarpus litseifolius</name>
    <dbReference type="NCBI Taxonomy" id="425828"/>
    <lineage>
        <taxon>Eukaryota</taxon>
        <taxon>Viridiplantae</taxon>
        <taxon>Streptophyta</taxon>
        <taxon>Embryophyta</taxon>
        <taxon>Tracheophyta</taxon>
        <taxon>Spermatophyta</taxon>
        <taxon>Magnoliopsida</taxon>
        <taxon>eudicotyledons</taxon>
        <taxon>Gunneridae</taxon>
        <taxon>Pentapetalae</taxon>
        <taxon>rosids</taxon>
        <taxon>fabids</taxon>
        <taxon>Fagales</taxon>
        <taxon>Fagaceae</taxon>
        <taxon>Lithocarpus</taxon>
    </lineage>
</organism>
<keyword evidence="2" id="KW-1185">Reference proteome</keyword>
<evidence type="ECO:0000313" key="1">
    <source>
        <dbReference type="EMBL" id="KAL0009206.1"/>
    </source>
</evidence>
<sequence>MEIVVSKVEPLEMAKREKGAIGMDGTLKATASEVDSNDMTCHRITDFRQVVVEFGRTINYEERWSNEGNRRDRRDLDGEMVASEIGETWTARHGGVLALDTGDVDGSCAVSGELASRGLTHAACASGHLAWSLLFEVVECVL</sequence>
<name>A0AAW2DFJ8_9ROSI</name>
<evidence type="ECO:0000313" key="2">
    <source>
        <dbReference type="Proteomes" id="UP001459277"/>
    </source>
</evidence>
<reference evidence="1 2" key="1">
    <citation type="submission" date="2024-01" db="EMBL/GenBank/DDBJ databases">
        <title>A telomere-to-telomere, gap-free genome of sweet tea (Lithocarpus litseifolius).</title>
        <authorList>
            <person name="Zhou J."/>
        </authorList>
    </citation>
    <scope>NUCLEOTIDE SEQUENCE [LARGE SCALE GENOMIC DNA]</scope>
    <source>
        <strain evidence="1">Zhou-2022a</strain>
        <tissue evidence="1">Leaf</tissue>
    </source>
</reference>
<proteinExistence type="predicted"/>
<gene>
    <name evidence="1" type="ORF">SO802_010708</name>
</gene>